<reference evidence="11" key="1">
    <citation type="submission" date="2023-10" db="EMBL/GenBank/DDBJ databases">
        <title>Genome assembly of Pristionchus species.</title>
        <authorList>
            <person name="Yoshida K."/>
            <person name="Sommer R.J."/>
        </authorList>
    </citation>
    <scope>NUCLEOTIDE SEQUENCE</scope>
    <source>
        <strain evidence="11">RS0144</strain>
    </source>
</reference>
<dbReference type="CDD" id="cd08662">
    <property type="entry name" value="M13"/>
    <property type="match status" value="1"/>
</dbReference>
<keyword evidence="8" id="KW-1133">Transmembrane helix</keyword>
<dbReference type="AlphaFoldDB" id="A0AAV5THG5"/>
<dbReference type="InterPro" id="IPR018497">
    <property type="entry name" value="Peptidase_M13_C"/>
</dbReference>
<protein>
    <recommendedName>
        <fullName evidence="13">Peptidase</fullName>
    </recommendedName>
</protein>
<evidence type="ECO:0000259" key="10">
    <source>
        <dbReference type="Pfam" id="PF05649"/>
    </source>
</evidence>
<keyword evidence="12" id="KW-1185">Reference proteome</keyword>
<keyword evidence="7" id="KW-0482">Metalloprotease</keyword>
<sequence>MSKILGFNLAFALVTCGIAIASLVFNILIFTQVNAPPVEPSTTVSPPITIPTVTVPTTSLPPPILPECKAPGKVSTDPGWKSAADQLLRGIDRSIDPCTDFYTYSCQSFLSDDTNPSSVAGESQTKINLEIADYLDNVDVKKASDYELIAKNAYQLCSASSIELPTVGMLKGRVEEVQTDLLDFIQFPLFGFASKDASREALFAKIGRTERQFLTSILLGSGASVDYKDNKKVAIYIDQAGLSYPRDHYVLPNFISDMQDYANDLAELLREYSTMISKKAACASHDNSEDCIVEFTQWVVKFEIQIALASWDNSEMRNMKLQYNPFKMAPGPDNIRDIFKSLPIDSYLKALTDGMRPDDFDTNTNIVIGQPSYFMWLDALLDSEAVNNEQLTNYLALMFLADTADYHYLGSFGRSKRRAADGPDAPLRGLDARLPSGIRKGRGARKLNYKPTPAVLVQTPDSIRHYCVEMLLVYLPYAPGYIYVKNMREDKRDVQEDVKKQTNRIVAAFSDMIDTLDWMDAAGKENAHAKSRELLQNIGWPDWFEPFDGVSDATVDKYHEDYVSIKDSTTYWQASKVMKGGLETREFWRMLKQTDKTTGPESIRGNFLQSPAMVNAWYQPERNSITFPLANMAPPYYSLDWPQAYRYAGQGGTAGHELTHGYDDEGTQFGPDGMLSDCDFTHCSIMDDKSREGFSDMAQCVIQQFNLQCCPVKTGNVRCANGANTQGENIADIGGQQAAYRAYQAYINEERNGQPEDLLPGLEDLSPNQVFWLSYGFSWCSKKSEKSLVSQLENDAHAPSICRVNQVLQDIQEFGKDFVCKQGSVLYPKDEDRCNVWVGF</sequence>
<evidence type="ECO:0000256" key="1">
    <source>
        <dbReference type="ARBA" id="ARBA00001947"/>
    </source>
</evidence>
<evidence type="ECO:0000313" key="11">
    <source>
        <dbReference type="EMBL" id="GMS93697.1"/>
    </source>
</evidence>
<evidence type="ECO:0000256" key="8">
    <source>
        <dbReference type="SAM" id="Phobius"/>
    </source>
</evidence>
<dbReference type="GO" id="GO:0005886">
    <property type="term" value="C:plasma membrane"/>
    <property type="evidence" value="ECO:0007669"/>
    <property type="project" value="TreeGrafter"/>
</dbReference>
<keyword evidence="4" id="KW-0479">Metal-binding</keyword>
<evidence type="ECO:0000259" key="9">
    <source>
        <dbReference type="Pfam" id="PF01431"/>
    </source>
</evidence>
<dbReference type="PANTHER" id="PTHR11733:SF188">
    <property type="entry name" value="NEPRILYSIN"/>
    <property type="match status" value="1"/>
</dbReference>
<dbReference type="InterPro" id="IPR000718">
    <property type="entry name" value="Peptidase_M13"/>
</dbReference>
<dbReference type="Proteomes" id="UP001432027">
    <property type="component" value="Unassembled WGS sequence"/>
</dbReference>
<dbReference type="PRINTS" id="PR00786">
    <property type="entry name" value="NEPRILYSIN"/>
</dbReference>
<keyword evidence="8" id="KW-0812">Transmembrane</keyword>
<evidence type="ECO:0000256" key="7">
    <source>
        <dbReference type="ARBA" id="ARBA00023049"/>
    </source>
</evidence>
<accession>A0AAV5THG5</accession>
<dbReference type="PROSITE" id="PS51885">
    <property type="entry name" value="NEPRILYSIN"/>
    <property type="match status" value="1"/>
</dbReference>
<evidence type="ECO:0000256" key="5">
    <source>
        <dbReference type="ARBA" id="ARBA00022801"/>
    </source>
</evidence>
<evidence type="ECO:0000256" key="4">
    <source>
        <dbReference type="ARBA" id="ARBA00022723"/>
    </source>
</evidence>
<dbReference type="InterPro" id="IPR042089">
    <property type="entry name" value="Peptidase_M13_dom_2"/>
</dbReference>
<keyword evidence="8" id="KW-0472">Membrane</keyword>
<feature type="transmembrane region" description="Helical" evidence="8">
    <location>
        <begin position="7"/>
        <end position="30"/>
    </location>
</feature>
<dbReference type="Gene3D" id="1.10.1380.10">
    <property type="entry name" value="Neutral endopeptidase , domain2"/>
    <property type="match status" value="1"/>
</dbReference>
<dbReference type="Gene3D" id="3.40.390.10">
    <property type="entry name" value="Collagenase (Catalytic Domain)"/>
    <property type="match status" value="1"/>
</dbReference>
<dbReference type="EMBL" id="BTSX01000004">
    <property type="protein sequence ID" value="GMS93697.1"/>
    <property type="molecule type" value="Genomic_DNA"/>
</dbReference>
<evidence type="ECO:0008006" key="13">
    <source>
        <dbReference type="Google" id="ProtNLM"/>
    </source>
</evidence>
<keyword evidence="5" id="KW-0378">Hydrolase</keyword>
<name>A0AAV5THG5_9BILA</name>
<keyword evidence="3" id="KW-0645">Protease</keyword>
<dbReference type="InterPro" id="IPR008753">
    <property type="entry name" value="Peptidase_M13_N"/>
</dbReference>
<dbReference type="Pfam" id="PF05649">
    <property type="entry name" value="Peptidase_M13_N"/>
    <property type="match status" value="1"/>
</dbReference>
<dbReference type="GO" id="GO:0046872">
    <property type="term" value="F:metal ion binding"/>
    <property type="evidence" value="ECO:0007669"/>
    <property type="project" value="UniProtKB-KW"/>
</dbReference>
<organism evidence="11 12">
    <name type="scientific">Pristionchus entomophagus</name>
    <dbReference type="NCBI Taxonomy" id="358040"/>
    <lineage>
        <taxon>Eukaryota</taxon>
        <taxon>Metazoa</taxon>
        <taxon>Ecdysozoa</taxon>
        <taxon>Nematoda</taxon>
        <taxon>Chromadorea</taxon>
        <taxon>Rhabditida</taxon>
        <taxon>Rhabditina</taxon>
        <taxon>Diplogasteromorpha</taxon>
        <taxon>Diplogasteroidea</taxon>
        <taxon>Neodiplogasteridae</taxon>
        <taxon>Pristionchus</taxon>
    </lineage>
</organism>
<comment type="similarity">
    <text evidence="2">Belongs to the peptidase M13 family.</text>
</comment>
<evidence type="ECO:0000256" key="6">
    <source>
        <dbReference type="ARBA" id="ARBA00022833"/>
    </source>
</evidence>
<keyword evidence="6" id="KW-0862">Zinc</keyword>
<comment type="caution">
    <text evidence="11">The sequence shown here is derived from an EMBL/GenBank/DDBJ whole genome shotgun (WGS) entry which is preliminary data.</text>
</comment>
<evidence type="ECO:0000256" key="3">
    <source>
        <dbReference type="ARBA" id="ARBA00022670"/>
    </source>
</evidence>
<feature type="domain" description="Peptidase M13 C-terminal" evidence="9">
    <location>
        <begin position="615"/>
        <end position="834"/>
    </location>
</feature>
<dbReference type="SUPFAM" id="SSF55486">
    <property type="entry name" value="Metalloproteases ('zincins'), catalytic domain"/>
    <property type="match status" value="1"/>
</dbReference>
<dbReference type="Pfam" id="PF01431">
    <property type="entry name" value="Peptidase_M13"/>
    <property type="match status" value="1"/>
</dbReference>
<evidence type="ECO:0000313" key="12">
    <source>
        <dbReference type="Proteomes" id="UP001432027"/>
    </source>
</evidence>
<dbReference type="GO" id="GO:0004222">
    <property type="term" value="F:metalloendopeptidase activity"/>
    <property type="evidence" value="ECO:0007669"/>
    <property type="project" value="InterPro"/>
</dbReference>
<dbReference type="GO" id="GO:0016485">
    <property type="term" value="P:protein processing"/>
    <property type="evidence" value="ECO:0007669"/>
    <property type="project" value="TreeGrafter"/>
</dbReference>
<evidence type="ECO:0000256" key="2">
    <source>
        <dbReference type="ARBA" id="ARBA00007357"/>
    </source>
</evidence>
<gene>
    <name evidence="11" type="ORF">PENTCL1PPCAC_15872</name>
</gene>
<feature type="domain" description="Peptidase M13 N-terminal" evidence="10">
    <location>
        <begin position="97"/>
        <end position="541"/>
    </location>
</feature>
<proteinExistence type="inferred from homology"/>
<dbReference type="PANTHER" id="PTHR11733">
    <property type="entry name" value="ZINC METALLOPROTEASE FAMILY M13 NEPRILYSIN-RELATED"/>
    <property type="match status" value="1"/>
</dbReference>
<dbReference type="InterPro" id="IPR024079">
    <property type="entry name" value="MetalloPept_cat_dom_sf"/>
</dbReference>
<comment type="cofactor">
    <cofactor evidence="1">
        <name>Zn(2+)</name>
        <dbReference type="ChEBI" id="CHEBI:29105"/>
    </cofactor>
</comment>